<evidence type="ECO:0000256" key="2">
    <source>
        <dbReference type="ARBA" id="ARBA00006222"/>
    </source>
</evidence>
<dbReference type="Gene3D" id="1.20.58.610">
    <property type="entry name" value="Cdc37, Hsp90 binding domain"/>
    <property type="match status" value="1"/>
</dbReference>
<evidence type="ECO:0000313" key="19">
    <source>
        <dbReference type="Proteomes" id="UP000310708"/>
    </source>
</evidence>
<dbReference type="EMBL" id="SPRH01000016">
    <property type="protein sequence ID" value="TIC01653.1"/>
    <property type="molecule type" value="Genomic_DNA"/>
</dbReference>
<dbReference type="EMBL" id="SPRO01000022">
    <property type="protein sequence ID" value="TIC29914.1"/>
    <property type="molecule type" value="Genomic_DNA"/>
</dbReference>
<gene>
    <name evidence="14" type="ORF">E3Q01_02467</name>
    <name evidence="13" type="ORF">E3Q02_02679</name>
    <name evidence="12" type="ORF">E3Q10_02341</name>
    <name evidence="11" type="ORF">E3Q17_01761</name>
    <name evidence="10" type="ORF">E3Q22_02761</name>
</gene>
<evidence type="ECO:0000313" key="11">
    <source>
        <dbReference type="EMBL" id="TIC01653.1"/>
    </source>
</evidence>
<dbReference type="SMART" id="SM01069">
    <property type="entry name" value="CDC37_C"/>
    <property type="match status" value="1"/>
</dbReference>
<evidence type="ECO:0000313" key="13">
    <source>
        <dbReference type="EMBL" id="TIC64268.1"/>
    </source>
</evidence>
<feature type="domain" description="Cdc37 N-terminal" evidence="9">
    <location>
        <begin position="2"/>
        <end position="181"/>
    </location>
</feature>
<evidence type="ECO:0000256" key="6">
    <source>
        <dbReference type="SAM" id="MobiDB-lite"/>
    </source>
</evidence>
<dbReference type="GO" id="GO:0006457">
    <property type="term" value="P:protein folding"/>
    <property type="evidence" value="ECO:0007669"/>
    <property type="project" value="TreeGrafter"/>
</dbReference>
<dbReference type="Proteomes" id="UP000309601">
    <property type="component" value="Unassembled WGS sequence"/>
</dbReference>
<dbReference type="GO" id="GO:0050821">
    <property type="term" value="P:protein stabilization"/>
    <property type="evidence" value="ECO:0007669"/>
    <property type="project" value="TreeGrafter"/>
</dbReference>
<dbReference type="EMBL" id="SPRC01000029">
    <property type="protein sequence ID" value="TIB78108.1"/>
    <property type="molecule type" value="Genomic_DNA"/>
</dbReference>
<dbReference type="Pfam" id="PF08564">
    <property type="entry name" value="CDC37_C"/>
    <property type="match status" value="1"/>
</dbReference>
<dbReference type="SMART" id="SM01071">
    <property type="entry name" value="CDC37_N"/>
    <property type="match status" value="1"/>
</dbReference>
<protein>
    <recommendedName>
        <fullName evidence="5">Hsp90 chaperone protein kinase-targeting subunit</fullName>
    </recommendedName>
</protein>
<comment type="subcellular location">
    <subcellularLocation>
        <location evidence="1">Cytoplasm</location>
    </subcellularLocation>
</comment>
<dbReference type="InterPro" id="IPR038189">
    <property type="entry name" value="Cdc37_Hsp90-bd_sf"/>
</dbReference>
<evidence type="ECO:0000256" key="3">
    <source>
        <dbReference type="ARBA" id="ARBA00022490"/>
    </source>
</evidence>
<dbReference type="InterPro" id="IPR013874">
    <property type="entry name" value="Cdc37_Hsp90-bd"/>
</dbReference>
<evidence type="ECO:0000256" key="5">
    <source>
        <dbReference type="ARBA" id="ARBA00031396"/>
    </source>
</evidence>
<dbReference type="Pfam" id="PF08565">
    <property type="entry name" value="CDC37_M"/>
    <property type="match status" value="1"/>
</dbReference>
<evidence type="ECO:0000313" key="18">
    <source>
        <dbReference type="Proteomes" id="UP000310685"/>
    </source>
</evidence>
<dbReference type="PANTHER" id="PTHR12800:SF4">
    <property type="entry name" value="HSP90 CO-CHAPERONE CDC37"/>
    <property type="match status" value="1"/>
</dbReference>
<dbReference type="PANTHER" id="PTHR12800">
    <property type="entry name" value="CDC37-RELATED"/>
    <property type="match status" value="1"/>
</dbReference>
<dbReference type="AlphaFoldDB" id="A0A4T0QZE5"/>
<evidence type="ECO:0000259" key="7">
    <source>
        <dbReference type="SMART" id="SM01069"/>
    </source>
</evidence>
<dbReference type="InterPro" id="IPR004918">
    <property type="entry name" value="Cdc37"/>
</dbReference>
<evidence type="ECO:0000256" key="4">
    <source>
        <dbReference type="ARBA" id="ARBA00023186"/>
    </source>
</evidence>
<dbReference type="GO" id="GO:0051087">
    <property type="term" value="F:protein-folding chaperone binding"/>
    <property type="evidence" value="ECO:0007669"/>
    <property type="project" value="TreeGrafter"/>
</dbReference>
<dbReference type="Proteomes" id="UP000310708">
    <property type="component" value="Unassembled WGS sequence"/>
</dbReference>
<feature type="domain" description="Cdc37 C-terminal" evidence="7">
    <location>
        <begin position="357"/>
        <end position="451"/>
    </location>
</feature>
<sequence length="451" mass="51231">MPLNYDKWANLELSDDSDIEVHPNVDKKSFIKWKQQDIHQKREARKAQLVKLNHELEINSTLLPRVTKIRKGVDQSGPEVFSGEVARLGSQPSNEKPNTGADNQPTYDEMMQNLFIQIWEKAREHLDNKDLLSKTLVEELQKTEDKVTARNEDIKKEISVIEEEESQKITSEGIRTGFDSSHVNKITDTKPQQPQKETEKSIEVLNPGASKPKKDDDDLPDLTTSMKRLAEVPLRQYRGMVDIISHDKALLADETTDALFVEAFNAGMENKADYALKCVNAGLFVQYCNKLGRDGVSLFIQRLTQSKEAETVFLKDVNDTHARIMERSKVLASQQSSNEGEKEQIQLMTEGDTEITFDVPEGPAPEKIVLEGDAKLQQLDPEVVKEWLNQRWEIFESFDNDFQMALKSGKLDIVNAYLGNQPVSKAEKIVQDLDRAGILNFSSTEIRDETK</sequence>
<keyword evidence="3" id="KW-0963">Cytoplasm</keyword>
<dbReference type="Proteomes" id="UP000305647">
    <property type="component" value="Unassembled WGS sequence"/>
</dbReference>
<dbReference type="SUPFAM" id="SSF101391">
    <property type="entry name" value="Hsp90 co-chaperone CDC37"/>
    <property type="match status" value="1"/>
</dbReference>
<dbReference type="GO" id="GO:0019901">
    <property type="term" value="F:protein kinase binding"/>
    <property type="evidence" value="ECO:0007669"/>
    <property type="project" value="InterPro"/>
</dbReference>
<evidence type="ECO:0000313" key="15">
    <source>
        <dbReference type="Proteomes" id="UP000305647"/>
    </source>
</evidence>
<dbReference type="EMBL" id="SPRW01000029">
    <property type="protein sequence ID" value="TIC64268.1"/>
    <property type="molecule type" value="Genomic_DNA"/>
</dbReference>
<dbReference type="InterPro" id="IPR013855">
    <property type="entry name" value="Cdc37_N_dom"/>
</dbReference>
<comment type="similarity">
    <text evidence="2">Belongs to the CDC37 family.</text>
</comment>
<dbReference type="EMBL" id="SPRX01000028">
    <property type="protein sequence ID" value="TIC64906.1"/>
    <property type="molecule type" value="Genomic_DNA"/>
</dbReference>
<evidence type="ECO:0000313" key="14">
    <source>
        <dbReference type="EMBL" id="TIC64906.1"/>
    </source>
</evidence>
<dbReference type="OMA" id="NYSKWDQ"/>
<proteinExistence type="inferred from homology"/>
<feature type="domain" description="Cdc37 Hsp90 binding" evidence="8">
    <location>
        <begin position="184"/>
        <end position="343"/>
    </location>
</feature>
<comment type="caution">
    <text evidence="12">The sequence shown here is derived from an EMBL/GenBank/DDBJ whole genome shotgun (WGS) entry which is preliminary data.</text>
</comment>
<organism evidence="12 15">
    <name type="scientific">Wallemia mellicola</name>
    <dbReference type="NCBI Taxonomy" id="1708541"/>
    <lineage>
        <taxon>Eukaryota</taxon>
        <taxon>Fungi</taxon>
        <taxon>Dikarya</taxon>
        <taxon>Basidiomycota</taxon>
        <taxon>Wallemiomycotina</taxon>
        <taxon>Wallemiomycetes</taxon>
        <taxon>Wallemiales</taxon>
        <taxon>Wallemiaceae</taxon>
        <taxon>Wallemia</taxon>
    </lineage>
</organism>
<name>A0A4T0QZE5_9BASI</name>
<evidence type="ECO:0000313" key="17">
    <source>
        <dbReference type="Proteomes" id="UP000309601"/>
    </source>
</evidence>
<dbReference type="GO" id="GO:0031072">
    <property type="term" value="F:heat shock protein binding"/>
    <property type="evidence" value="ECO:0007669"/>
    <property type="project" value="TreeGrafter"/>
</dbReference>
<evidence type="ECO:0000313" key="10">
    <source>
        <dbReference type="EMBL" id="TIB78108.1"/>
    </source>
</evidence>
<dbReference type="GO" id="GO:0051082">
    <property type="term" value="F:unfolded protein binding"/>
    <property type="evidence" value="ECO:0007669"/>
    <property type="project" value="TreeGrafter"/>
</dbReference>
<feature type="compositionally biased region" description="Polar residues" evidence="6">
    <location>
        <begin position="178"/>
        <end position="195"/>
    </location>
</feature>
<dbReference type="SMART" id="SM01070">
    <property type="entry name" value="CDC37_M"/>
    <property type="match status" value="1"/>
</dbReference>
<feature type="region of interest" description="Disordered" evidence="6">
    <location>
        <begin position="163"/>
        <end position="221"/>
    </location>
</feature>
<dbReference type="Pfam" id="PF03234">
    <property type="entry name" value="CDC37_N"/>
    <property type="match status" value="1"/>
</dbReference>
<dbReference type="InterPro" id="IPR013873">
    <property type="entry name" value="Cdc37_C"/>
</dbReference>
<dbReference type="Proteomes" id="UP000310685">
    <property type="component" value="Unassembled WGS sequence"/>
</dbReference>
<evidence type="ECO:0000313" key="12">
    <source>
        <dbReference type="EMBL" id="TIC29914.1"/>
    </source>
</evidence>
<evidence type="ECO:0000259" key="8">
    <source>
        <dbReference type="SMART" id="SM01070"/>
    </source>
</evidence>
<dbReference type="GO" id="GO:0005737">
    <property type="term" value="C:cytoplasm"/>
    <property type="evidence" value="ECO:0007669"/>
    <property type="project" value="UniProtKB-SubCell"/>
</dbReference>
<evidence type="ECO:0000259" key="9">
    <source>
        <dbReference type="SMART" id="SM01071"/>
    </source>
</evidence>
<accession>A0A4T0QZE5</accession>
<dbReference type="Proteomes" id="UP000307169">
    <property type="component" value="Unassembled WGS sequence"/>
</dbReference>
<keyword evidence="4" id="KW-0143">Chaperone</keyword>
<evidence type="ECO:0000313" key="16">
    <source>
        <dbReference type="Proteomes" id="UP000307169"/>
    </source>
</evidence>
<reference evidence="15 16" key="1">
    <citation type="submission" date="2019-03" db="EMBL/GenBank/DDBJ databases">
        <title>Sequencing 25 genomes of Wallemia mellicola.</title>
        <authorList>
            <person name="Gostincar C."/>
        </authorList>
    </citation>
    <scope>NUCLEOTIDE SEQUENCE [LARGE SCALE GENOMIC DNA]</scope>
    <source>
        <strain evidence="11 16">EXF-1262</strain>
        <strain evidence="13 17">EXF-1274</strain>
        <strain evidence="10 18">EXF-6152</strain>
        <strain evidence="14 19">EXF-757</strain>
        <strain evidence="12 15">EXF-8738</strain>
    </source>
</reference>
<evidence type="ECO:0000256" key="1">
    <source>
        <dbReference type="ARBA" id="ARBA00004496"/>
    </source>
</evidence>